<protein>
    <submittedName>
        <fullName evidence="3">Uncharacterized protein</fullName>
    </submittedName>
</protein>
<sequence length="676" mass="75250">MLARSLWSLCWLGSTCLGLAESFSEADCEEDGAAYIQVAAAKATAPSTAALAPAERCTVGLGQTARSMRQRMDDVFFELYGAKMVRDGMQKFEYRPHWPDMSEEGSRQRVEKLSAFKVELESASKTPQLLGDKNALSRMLYLVEERLRGEGIGGGALPVALAMDLFNQGVEAGDTPMSGGTGGLQVPFYFYPGIIQLLDFAHKQANVNLARKLDKDETENLLKGLQSFPRYLRQWSALLTASQSANVIPQRSNYMSWNYLGPVNWTKSFPDLKNQDLVRELQISLAEFQEKIRHFDPLIDQVYGSDQEYGYSILGSIGQEIFLWRLLGWGMNFTAEHASELAKSGREEAKHLTTEIVRGFEQALGQSMDVSDVLNLINNQSGPLYYQHVKFSDIVANLTLVYNNILKNTSKVFGLLSNCNTAVYSCSEAAQFSESLACGGTPFPAFGQNPPVFNEHGQCVSPQLIILGCSTACSENMTQGLACMDYLIPLMTCTMIHEGLGHWIQESQFSPPACDVDLPAVDTYQEGWGTYTETLGEELGQFDSSLWGQLSKVGLWMGAGLRISRYFLEHDVNYKNMTRSEAVVEWNTYPFASPTTYESNAMDFIIDTCQRSSYWPTSKIMKSQRNRAEKELGEKFDLPLFNHFMGSLQDQLTQALVEEAAQTFIDCSSAGNCWGP</sequence>
<feature type="signal peptide" evidence="1">
    <location>
        <begin position="1"/>
        <end position="22"/>
    </location>
</feature>
<evidence type="ECO:0000313" key="3">
    <source>
        <dbReference type="EMBL" id="CAK9068615.1"/>
    </source>
</evidence>
<gene>
    <name evidence="2" type="ORF">CCMP2556_LOCUS33609</name>
    <name evidence="3" type="ORF">CCMP2556_LOCUS33705</name>
</gene>
<comment type="caution">
    <text evidence="3">The sequence shown here is derived from an EMBL/GenBank/DDBJ whole genome shotgun (WGS) entry which is preliminary data.</text>
</comment>
<organism evidence="3 4">
    <name type="scientific">Durusdinium trenchii</name>
    <dbReference type="NCBI Taxonomy" id="1381693"/>
    <lineage>
        <taxon>Eukaryota</taxon>
        <taxon>Sar</taxon>
        <taxon>Alveolata</taxon>
        <taxon>Dinophyceae</taxon>
        <taxon>Suessiales</taxon>
        <taxon>Symbiodiniaceae</taxon>
        <taxon>Durusdinium</taxon>
    </lineage>
</organism>
<name>A0ABP0P1Q2_9DINO</name>
<dbReference type="Pfam" id="PF05960">
    <property type="entry name" value="DUF885"/>
    <property type="match status" value="1"/>
</dbReference>
<feature type="chain" id="PRO_5045029399" evidence="1">
    <location>
        <begin position="23"/>
        <end position="676"/>
    </location>
</feature>
<evidence type="ECO:0000256" key="1">
    <source>
        <dbReference type="SAM" id="SignalP"/>
    </source>
</evidence>
<proteinExistence type="predicted"/>
<dbReference type="InterPro" id="IPR010281">
    <property type="entry name" value="DUF885"/>
</dbReference>
<dbReference type="Proteomes" id="UP001642484">
    <property type="component" value="Unassembled WGS sequence"/>
</dbReference>
<evidence type="ECO:0000313" key="2">
    <source>
        <dbReference type="EMBL" id="CAK9068423.1"/>
    </source>
</evidence>
<accession>A0ABP0P1Q2</accession>
<keyword evidence="4" id="KW-1185">Reference proteome</keyword>
<dbReference type="EMBL" id="CAXAMN010022328">
    <property type="protein sequence ID" value="CAK9068423.1"/>
    <property type="molecule type" value="Genomic_DNA"/>
</dbReference>
<evidence type="ECO:0000313" key="4">
    <source>
        <dbReference type="Proteomes" id="UP001642484"/>
    </source>
</evidence>
<dbReference type="EMBL" id="CAXAMN010022350">
    <property type="protein sequence ID" value="CAK9068615.1"/>
    <property type="molecule type" value="Genomic_DNA"/>
</dbReference>
<reference evidence="3 4" key="1">
    <citation type="submission" date="2024-02" db="EMBL/GenBank/DDBJ databases">
        <authorList>
            <person name="Chen Y."/>
            <person name="Shah S."/>
            <person name="Dougan E. K."/>
            <person name="Thang M."/>
            <person name="Chan C."/>
        </authorList>
    </citation>
    <scope>NUCLEOTIDE SEQUENCE [LARGE SCALE GENOMIC DNA]</scope>
</reference>
<keyword evidence="1" id="KW-0732">Signal</keyword>